<dbReference type="OrthoDB" id="4190452at2"/>
<dbReference type="BioCyc" id="SESP1179773:BN6_RS24660-MONOMER"/>
<dbReference type="EMBL" id="HE804045">
    <property type="protein sequence ID" value="CCH32363.1"/>
    <property type="molecule type" value="Genomic_DNA"/>
</dbReference>
<dbReference type="AlphaFoldDB" id="K0K6Y8"/>
<gene>
    <name evidence="2" type="ordered locus">BN6_50970</name>
</gene>
<dbReference type="KEGG" id="sesp:BN6_50970"/>
<dbReference type="InterPro" id="IPR046259">
    <property type="entry name" value="DUF6292"/>
</dbReference>
<dbReference type="Pfam" id="PF19809">
    <property type="entry name" value="DUF6292"/>
    <property type="match status" value="1"/>
</dbReference>
<evidence type="ECO:0000259" key="1">
    <source>
        <dbReference type="Pfam" id="PF19809"/>
    </source>
</evidence>
<reference evidence="2 3" key="1">
    <citation type="journal article" date="2012" name="BMC Genomics">
        <title>Complete genome sequence of Saccharothrix espanaensis DSM 44229T and comparison to the other completely sequenced Pseudonocardiaceae.</title>
        <authorList>
            <person name="Strobel T."/>
            <person name="Al-Dilaimi A."/>
            <person name="Blom J."/>
            <person name="Gessner A."/>
            <person name="Kalinowski J."/>
            <person name="Luzhetska M."/>
            <person name="Puhler A."/>
            <person name="Szczepanowski R."/>
            <person name="Bechthold A."/>
            <person name="Ruckert C."/>
        </authorList>
    </citation>
    <scope>NUCLEOTIDE SEQUENCE [LARGE SCALE GENOMIC DNA]</scope>
    <source>
        <strain evidence="3">ATCC 51144 / DSM 44229 / JCM 9112 / NBRC 15066 / NRRL 15764</strain>
    </source>
</reference>
<dbReference type="Proteomes" id="UP000006281">
    <property type="component" value="Chromosome"/>
</dbReference>
<feature type="domain" description="DUF6292" evidence="1">
    <location>
        <begin position="18"/>
        <end position="104"/>
    </location>
</feature>
<sequence length="157" mass="17327">MRVEWDFDDSVVRALQSYVRLVADELRLSGESSYVQVEPPRSVYVALDGRLPGYPDRDVALVWDETAGWAVALETHSGEDLIVQARFGADRVPPPAAVARWVRQVFDGQPTTGTRTAADGWSKGDLAVRLAPYAGSGRGTRPWRDVHLLDVAEHSVQ</sequence>
<proteinExistence type="predicted"/>
<dbReference type="eggNOG" id="ENOG503408N">
    <property type="taxonomic scope" value="Bacteria"/>
</dbReference>
<accession>K0K6Y8</accession>
<dbReference type="STRING" id="1179773.BN6_50970"/>
<dbReference type="HOGENOM" id="CLU_119545_1_0_11"/>
<dbReference type="RefSeq" id="WP_015102475.1">
    <property type="nucleotide sequence ID" value="NC_019673.1"/>
</dbReference>
<organism evidence="2 3">
    <name type="scientific">Saccharothrix espanaensis (strain ATCC 51144 / DSM 44229 / JCM 9112 / NBRC 15066 / NRRL 15764)</name>
    <dbReference type="NCBI Taxonomy" id="1179773"/>
    <lineage>
        <taxon>Bacteria</taxon>
        <taxon>Bacillati</taxon>
        <taxon>Actinomycetota</taxon>
        <taxon>Actinomycetes</taxon>
        <taxon>Pseudonocardiales</taxon>
        <taxon>Pseudonocardiaceae</taxon>
        <taxon>Saccharothrix</taxon>
    </lineage>
</organism>
<evidence type="ECO:0000313" key="2">
    <source>
        <dbReference type="EMBL" id="CCH32363.1"/>
    </source>
</evidence>
<evidence type="ECO:0000313" key="3">
    <source>
        <dbReference type="Proteomes" id="UP000006281"/>
    </source>
</evidence>
<keyword evidence="3" id="KW-1185">Reference proteome</keyword>
<protein>
    <recommendedName>
        <fullName evidence="1">DUF6292 domain-containing protein</fullName>
    </recommendedName>
</protein>
<name>K0K6Y8_SACES</name>
<dbReference type="PATRIC" id="fig|1179773.3.peg.5122"/>